<feature type="non-terminal residue" evidence="3">
    <location>
        <position position="424"/>
    </location>
</feature>
<reference evidence="3 4" key="1">
    <citation type="submission" date="2013-11" db="EMBL/GenBank/DDBJ databases">
        <title>Genome sequencing of Stegodyphus mimosarum.</title>
        <authorList>
            <person name="Bechsgaard J."/>
        </authorList>
    </citation>
    <scope>NUCLEOTIDE SEQUENCE [LARGE SCALE GENOMIC DNA]</scope>
</reference>
<keyword evidence="1" id="KW-0175">Coiled coil</keyword>
<feature type="compositionally biased region" description="Polar residues" evidence="2">
    <location>
        <begin position="392"/>
        <end position="408"/>
    </location>
</feature>
<evidence type="ECO:0000313" key="3">
    <source>
        <dbReference type="EMBL" id="KFM58507.1"/>
    </source>
</evidence>
<gene>
    <name evidence="3" type="ORF">X975_16939</name>
</gene>
<evidence type="ECO:0000313" key="4">
    <source>
        <dbReference type="Proteomes" id="UP000054359"/>
    </source>
</evidence>
<dbReference type="STRING" id="407821.A0A087T068"/>
<protein>
    <submittedName>
        <fullName evidence="3">Coiled-coil domain-containing protein 41</fullName>
    </submittedName>
</protein>
<evidence type="ECO:0000256" key="2">
    <source>
        <dbReference type="SAM" id="MobiDB-lite"/>
    </source>
</evidence>
<sequence>MLRDDISREAELQSLLQDERDRCSQYKQIYQTLKDKHAELQEELQSIYEQLKDAVAQNEQIKSSNESYIHHLQAKIKEQQGELNILKEKLQSHDPKKIQTAVLEEATKHYELKMKELHSEVDKLREQYNNLHFENAVLKCQFKSRESEYSRNLERMKLQHLAEVEQLQNKVETLEKEKSQPSDTYAVELKSAKRDILQLTSKLKVLQAECEELRAQNENQSLQMNSLNRTHSKQLADHMNNIRLLESEKSKLIMQKEVLEKELANCQEHRKTLNNELQVCRREIFSLRSKAEECEHKCRMLTTNLQVETEQWKAEKESEQEQLHDEIARLKAELRALKDSLAQEQQTMMTKEQDYQQNLITARQQFWKQINELNQEKDKLERKIKETESNRDQAVSQSNHELQSMQQKLQQSYALKMDLEKELV</sequence>
<name>A0A087T068_STEMI</name>
<dbReference type="AlphaFoldDB" id="A0A087T068"/>
<dbReference type="OMA" id="VNEIRMA"/>
<accession>A0A087T068</accession>
<feature type="region of interest" description="Disordered" evidence="2">
    <location>
        <begin position="385"/>
        <end position="408"/>
    </location>
</feature>
<proteinExistence type="predicted"/>
<feature type="coiled-coil region" evidence="1">
    <location>
        <begin position="16"/>
        <end position="283"/>
    </location>
</feature>
<dbReference type="OrthoDB" id="6424774at2759"/>
<dbReference type="EMBL" id="KK112768">
    <property type="protein sequence ID" value="KFM58507.1"/>
    <property type="molecule type" value="Genomic_DNA"/>
</dbReference>
<dbReference type="Proteomes" id="UP000054359">
    <property type="component" value="Unassembled WGS sequence"/>
</dbReference>
<organism evidence="3 4">
    <name type="scientific">Stegodyphus mimosarum</name>
    <name type="common">African social velvet spider</name>
    <dbReference type="NCBI Taxonomy" id="407821"/>
    <lineage>
        <taxon>Eukaryota</taxon>
        <taxon>Metazoa</taxon>
        <taxon>Ecdysozoa</taxon>
        <taxon>Arthropoda</taxon>
        <taxon>Chelicerata</taxon>
        <taxon>Arachnida</taxon>
        <taxon>Araneae</taxon>
        <taxon>Araneomorphae</taxon>
        <taxon>Entelegynae</taxon>
        <taxon>Eresoidea</taxon>
        <taxon>Eresidae</taxon>
        <taxon>Stegodyphus</taxon>
    </lineage>
</organism>
<evidence type="ECO:0000256" key="1">
    <source>
        <dbReference type="SAM" id="Coils"/>
    </source>
</evidence>
<keyword evidence="4" id="KW-1185">Reference proteome</keyword>